<proteinExistence type="predicted"/>
<name>A0ABP7PKU3_9GAMM</name>
<dbReference type="PROSITE" id="PS51257">
    <property type="entry name" value="PROKAR_LIPOPROTEIN"/>
    <property type="match status" value="1"/>
</dbReference>
<evidence type="ECO:0008006" key="3">
    <source>
        <dbReference type="Google" id="ProtNLM"/>
    </source>
</evidence>
<comment type="caution">
    <text evidence="1">The sequence shown here is derived from an EMBL/GenBank/DDBJ whole genome shotgun (WGS) entry which is preliminary data.</text>
</comment>
<dbReference type="RefSeq" id="WP_344807102.1">
    <property type="nucleotide sequence ID" value="NZ_BAABBO010000011.1"/>
</dbReference>
<organism evidence="1 2">
    <name type="scientific">Allohahella marinimesophila</name>
    <dbReference type="NCBI Taxonomy" id="1054972"/>
    <lineage>
        <taxon>Bacteria</taxon>
        <taxon>Pseudomonadati</taxon>
        <taxon>Pseudomonadota</taxon>
        <taxon>Gammaproteobacteria</taxon>
        <taxon>Oceanospirillales</taxon>
        <taxon>Hahellaceae</taxon>
        <taxon>Allohahella</taxon>
    </lineage>
</organism>
<protein>
    <recommendedName>
        <fullName evidence="3">DUF4142 domain-containing protein</fullName>
    </recommendedName>
</protein>
<dbReference type="EMBL" id="BAABBO010000011">
    <property type="protein sequence ID" value="GAA3967338.1"/>
    <property type="molecule type" value="Genomic_DNA"/>
</dbReference>
<evidence type="ECO:0000313" key="1">
    <source>
        <dbReference type="EMBL" id="GAA3967338.1"/>
    </source>
</evidence>
<reference evidence="2" key="1">
    <citation type="journal article" date="2019" name="Int. J. Syst. Evol. Microbiol.">
        <title>The Global Catalogue of Microorganisms (GCM) 10K type strain sequencing project: providing services to taxonomists for standard genome sequencing and annotation.</title>
        <authorList>
            <consortium name="The Broad Institute Genomics Platform"/>
            <consortium name="The Broad Institute Genome Sequencing Center for Infectious Disease"/>
            <person name="Wu L."/>
            <person name="Ma J."/>
        </authorList>
    </citation>
    <scope>NUCLEOTIDE SEQUENCE [LARGE SCALE GENOMIC DNA]</scope>
    <source>
        <strain evidence="2">JCM 17555</strain>
    </source>
</reference>
<evidence type="ECO:0000313" key="2">
    <source>
        <dbReference type="Proteomes" id="UP001501337"/>
    </source>
</evidence>
<sequence length="209" mass="23722">MAANRFATSMMLFPKGLLFLLSFWLLGCQEHSPSGDVSGKAVLENGYAQLYELTSTLKGADTILNFKASTDGFGDLVNELATDQASMAEYLESMAKDEPMYDLANTGYPEISKRTWNSAKTDRLLSYSPFFGRTDDNFERTYLLSLTNALTQQYHLLEVMSDLEREKERLLMLREFQSDVGRYYDEVVSKLNRQHFKENMPGPSLKEGA</sequence>
<keyword evidence="2" id="KW-1185">Reference proteome</keyword>
<dbReference type="Proteomes" id="UP001501337">
    <property type="component" value="Unassembled WGS sequence"/>
</dbReference>
<accession>A0ABP7PKU3</accession>
<gene>
    <name evidence="1" type="ORF">GCM10022278_26400</name>
</gene>